<accession>A0A7U3YN41</accession>
<protein>
    <submittedName>
        <fullName evidence="2">Transposase, IS4 family</fullName>
    </submittedName>
</protein>
<feature type="domain" description="Transposase IS701-like DDE" evidence="1">
    <location>
        <begin position="68"/>
        <end position="307"/>
    </location>
</feature>
<dbReference type="InterPro" id="IPR038721">
    <property type="entry name" value="IS701-like_DDE_dom"/>
</dbReference>
<dbReference type="AlphaFoldDB" id="A0A7U3YN41"/>
<evidence type="ECO:0000259" key="1">
    <source>
        <dbReference type="Pfam" id="PF13546"/>
    </source>
</evidence>
<proteinExistence type="predicted"/>
<organism evidence="2 3">
    <name type="scientific">Desulfobulbus propionicus (strain ATCC 33891 / DSM 2032 / VKM B-1956 / 1pr3)</name>
    <dbReference type="NCBI Taxonomy" id="577650"/>
    <lineage>
        <taxon>Bacteria</taxon>
        <taxon>Pseudomonadati</taxon>
        <taxon>Thermodesulfobacteriota</taxon>
        <taxon>Desulfobulbia</taxon>
        <taxon>Desulfobulbales</taxon>
        <taxon>Desulfobulbaceae</taxon>
        <taxon>Desulfobulbus</taxon>
    </lineage>
</organism>
<dbReference type="Pfam" id="PF13546">
    <property type="entry name" value="DDE_5"/>
    <property type="match status" value="1"/>
</dbReference>
<evidence type="ECO:0000313" key="2">
    <source>
        <dbReference type="EMBL" id="ADW18425.1"/>
    </source>
</evidence>
<gene>
    <name evidence="2" type="ordered locus">Despr_2281</name>
</gene>
<dbReference type="Proteomes" id="UP000006365">
    <property type="component" value="Chromosome"/>
</dbReference>
<evidence type="ECO:0000313" key="3">
    <source>
        <dbReference type="Proteomes" id="UP000006365"/>
    </source>
</evidence>
<dbReference type="KEGG" id="dpr:Despr_2281"/>
<dbReference type="InterPro" id="IPR012337">
    <property type="entry name" value="RNaseH-like_sf"/>
</dbReference>
<dbReference type="EMBL" id="CP002364">
    <property type="protein sequence ID" value="ADW18425.1"/>
    <property type="molecule type" value="Genomic_DNA"/>
</dbReference>
<dbReference type="Gene3D" id="3.90.350.10">
    <property type="entry name" value="Transposase Inhibitor Protein From Tn5, Chain A, domain 1"/>
    <property type="match status" value="1"/>
</dbReference>
<keyword evidence="3" id="KW-1185">Reference proteome</keyword>
<name>A0A7U3YN41_DESPD</name>
<dbReference type="RefSeq" id="WP_015724963.1">
    <property type="nucleotide sequence ID" value="NC_014972.1"/>
</dbReference>
<dbReference type="SUPFAM" id="SSF53098">
    <property type="entry name" value="Ribonuclease H-like"/>
    <property type="match status" value="1"/>
</dbReference>
<sequence length="461" mass="52735">MNHTQYYQEQQEAKRLHDRISSFLDDFKVGTLLGGSGIRKLRGAKPLAVFAAIFSLPFSGVNFSRGIVNNPELRFQKDAAYEFLKNPRYNWRKFLLGLVTVVVRFMDVLTSEQREKVLIIDDSTYDRSRSKVVELLAWVHDHNANRSLKGFKLMTLGWSDGVSFLPLDFILCSSAKASKRLQGIRKEVDKRCCGYKRRMEAMAKSTEHLESMVKRALALGIRADYLLMDSWFAFPALLATLGKHLPVICMGKDMPKVFYRHQGQWLTLGRLFAALKKRPGKARILASVAVEAKKEQKVRIVFVRHRHKRQWLAILSTKVDLADEEIVRIYGKRWDIEVFFKMMKHYLNLERETQLRDFDGIIGHVTIVMSRYVFLAFEQRCHDDPRTLGSLFYACSEEQQDLSLVEAMQRLLSLALDKARAAGIIAEDAVLAIVDAVMGFAVDILQTGKRLAHSTNLITAS</sequence>
<reference evidence="2 3" key="1">
    <citation type="journal article" date="2011" name="Stand. Genomic Sci.">
        <title>Complete genome sequence of Desulfobulbus propionicus type strain (1pr3).</title>
        <authorList>
            <person name="Pagani I."/>
            <person name="Lapidus A."/>
            <person name="Nolan M."/>
            <person name="Lucas S."/>
            <person name="Hammon N."/>
            <person name="Deshpande S."/>
            <person name="Cheng J.F."/>
            <person name="Chertkov O."/>
            <person name="Davenport K."/>
            <person name="Tapia R."/>
            <person name="Han C."/>
            <person name="Goodwin L."/>
            <person name="Pitluck S."/>
            <person name="Liolios K."/>
            <person name="Mavromatis K."/>
            <person name="Ivanova N."/>
            <person name="Mikhailova N."/>
            <person name="Pati A."/>
            <person name="Chen A."/>
            <person name="Palaniappan K."/>
            <person name="Land M."/>
            <person name="Hauser L."/>
            <person name="Chang Y.J."/>
            <person name="Jeffries C.D."/>
            <person name="Detter J.C."/>
            <person name="Brambilla E."/>
            <person name="Kannan K.P."/>
            <person name="Djao O.D."/>
            <person name="Rohde M."/>
            <person name="Pukall R."/>
            <person name="Spring S."/>
            <person name="Goker M."/>
            <person name="Sikorski J."/>
            <person name="Woyke T."/>
            <person name="Bristow J."/>
            <person name="Eisen J.A."/>
            <person name="Markowitz V."/>
            <person name="Hugenholtz P."/>
            <person name="Kyrpides N.C."/>
            <person name="Klenk H.P."/>
        </authorList>
    </citation>
    <scope>NUCLEOTIDE SEQUENCE [LARGE SCALE GENOMIC DNA]</scope>
    <source>
        <strain evidence="3">ATCC 33891 / DSM 2032 / 1pr3</strain>
    </source>
</reference>